<keyword evidence="1" id="KW-1133">Transmembrane helix</keyword>
<keyword evidence="1" id="KW-0472">Membrane</keyword>
<organism evidence="2 3">
    <name type="scientific">Rahnella victoriana</name>
    <dbReference type="NCBI Taxonomy" id="1510570"/>
    <lineage>
        <taxon>Bacteria</taxon>
        <taxon>Pseudomonadati</taxon>
        <taxon>Pseudomonadota</taxon>
        <taxon>Gammaproteobacteria</taxon>
        <taxon>Enterobacterales</taxon>
        <taxon>Yersiniaceae</taxon>
        <taxon>Rahnella</taxon>
    </lineage>
</organism>
<comment type="caution">
    <text evidence="2">The sequence shown here is derived from an EMBL/GenBank/DDBJ whole genome shotgun (WGS) entry which is preliminary data.</text>
</comment>
<dbReference type="Proteomes" id="UP000600307">
    <property type="component" value="Unassembled WGS sequence"/>
</dbReference>
<keyword evidence="3" id="KW-1185">Reference proteome</keyword>
<evidence type="ECO:0000313" key="3">
    <source>
        <dbReference type="Proteomes" id="UP000600307"/>
    </source>
</evidence>
<protein>
    <recommendedName>
        <fullName evidence="4">Exo-alpha-sialidase</fullName>
    </recommendedName>
</protein>
<dbReference type="RefSeq" id="WP_195818046.1">
    <property type="nucleotide sequence ID" value="NZ_JADOBH010000006.1"/>
</dbReference>
<gene>
    <name evidence="2" type="ORF">IV431_21615</name>
</gene>
<feature type="transmembrane region" description="Helical" evidence="1">
    <location>
        <begin position="7"/>
        <end position="31"/>
    </location>
</feature>
<accession>A0ABS0DWB8</accession>
<evidence type="ECO:0000256" key="1">
    <source>
        <dbReference type="SAM" id="Phobius"/>
    </source>
</evidence>
<evidence type="ECO:0008006" key="4">
    <source>
        <dbReference type="Google" id="ProtNLM"/>
    </source>
</evidence>
<name>A0ABS0DWB8_9GAMM</name>
<reference evidence="2 3" key="1">
    <citation type="submission" date="2020-11" db="EMBL/GenBank/DDBJ databases">
        <title>Taxonomic investigation of Rahnella spp.</title>
        <authorList>
            <person name="Lee S.D."/>
        </authorList>
    </citation>
    <scope>NUCLEOTIDE SEQUENCE [LARGE SCALE GENOMIC DNA]</scope>
    <source>
        <strain evidence="2 3">SAP-10</strain>
    </source>
</reference>
<dbReference type="EMBL" id="JADOBH010000006">
    <property type="protein sequence ID" value="MBF7958157.1"/>
    <property type="molecule type" value="Genomic_DNA"/>
</dbReference>
<sequence length="470" mass="53492">MNKTSKYSLLVLVVISSLCALFYFIYMYILIQAHLEIGGKIFGSEHVGRLNNNMPNFGYNPCSGIKKTKNNTWLLTTQNEVDYSNLPFLNKGNNIKLEEILYGSKFIEPKGSSELYFSMFTDRSKVSILSKLDSNGVFQPVTSVQENACLYINSDGSEMYLITDLELPKTNNNINQKAIFFSNDQAKKWSWLKDGIVPESGNLNSNDMHNNLSLYGVSEKWVIERNNGKVYYTNNKIPESKQVINIDDLQVNSEYVYNFLSRDQHKDEYEQLRTELSPHVIQLDDTNAVVFLSQYHHFKYNNDIKNIIITTQKSIKKHNGSWVYTGNTTYYNNMAIVGIQSAGNSIFAIIIENDITKIAHFDIESGNMVIMSNIPDAFFPLSAHSFLNKMSVSEKLIAVNVLNSYEVPSFISHKRKASISAHAVFASKNNGKTWEKISIPGSSGLITVIGDTIYYWTYPFSWDVSIYKMN</sequence>
<proteinExistence type="predicted"/>
<evidence type="ECO:0000313" key="2">
    <source>
        <dbReference type="EMBL" id="MBF7958157.1"/>
    </source>
</evidence>
<keyword evidence="1" id="KW-0812">Transmembrane</keyword>